<dbReference type="AlphaFoldDB" id="A0A2T9Y806"/>
<dbReference type="EMBL" id="MBFR01000383">
    <property type="protein sequence ID" value="PVU88466.1"/>
    <property type="molecule type" value="Genomic_DNA"/>
</dbReference>
<dbReference type="SUPFAM" id="SSF50685">
    <property type="entry name" value="Barwin-like endoglucanases"/>
    <property type="match status" value="1"/>
</dbReference>
<evidence type="ECO:0000256" key="1">
    <source>
        <dbReference type="ARBA" id="ARBA00022729"/>
    </source>
</evidence>
<accession>A0A2T9Y806</accession>
<protein>
    <recommendedName>
        <fullName evidence="5">RlpA-like protein double-psi beta-barrel domain-containing protein</fullName>
    </recommendedName>
</protein>
<dbReference type="PANTHER" id="PTHR31836:SF28">
    <property type="entry name" value="SRCR DOMAIN-CONTAINING PROTEIN-RELATED"/>
    <property type="match status" value="1"/>
</dbReference>
<dbReference type="STRING" id="133385.A0A2T9Y806"/>
<reference evidence="3 4" key="1">
    <citation type="journal article" date="2018" name="MBio">
        <title>Comparative Genomics Reveals the Core Gene Toolbox for the Fungus-Insect Symbiosis.</title>
        <authorList>
            <person name="Wang Y."/>
            <person name="Stata M."/>
            <person name="Wang W."/>
            <person name="Stajich J.E."/>
            <person name="White M.M."/>
            <person name="Moncalvo J.M."/>
        </authorList>
    </citation>
    <scope>NUCLEOTIDE SEQUENCE [LARGE SCALE GENOMIC DNA]</scope>
    <source>
        <strain evidence="3 4">SWE-8-4</strain>
    </source>
</reference>
<evidence type="ECO:0000313" key="3">
    <source>
        <dbReference type="EMBL" id="PVU88466.1"/>
    </source>
</evidence>
<sequence>MMLAQIIGHMCLLVVLIGYGVVGSKVETVLVANRITVGMGYGDSNSTLLFKRSEPLLYQQWEKRNNDKECQRLHSVYGRGNRWGGPSNQFGQESNNIFCGDVTFYDTGLGACGKINRSTDYIAAINHHQFGNIGNPNNSPMCNRCAKIRGGDPAKPSIKVRIVDKCEGCKYGDLDLSLSAFRSLYETHVGRARIMWEYCEC</sequence>
<organism evidence="3 4">
    <name type="scientific">Smittium simulii</name>
    <dbReference type="NCBI Taxonomy" id="133385"/>
    <lineage>
        <taxon>Eukaryota</taxon>
        <taxon>Fungi</taxon>
        <taxon>Fungi incertae sedis</taxon>
        <taxon>Zoopagomycota</taxon>
        <taxon>Kickxellomycotina</taxon>
        <taxon>Harpellomycetes</taxon>
        <taxon>Harpellales</taxon>
        <taxon>Legeriomycetaceae</taxon>
        <taxon>Smittium</taxon>
    </lineage>
</organism>
<dbReference type="InterPro" id="IPR036908">
    <property type="entry name" value="RlpA-like_sf"/>
</dbReference>
<name>A0A2T9Y806_9FUNG</name>
<dbReference type="Proteomes" id="UP000245383">
    <property type="component" value="Unassembled WGS sequence"/>
</dbReference>
<dbReference type="PANTHER" id="PTHR31836">
    <property type="match status" value="1"/>
</dbReference>
<dbReference type="Gene3D" id="2.40.40.10">
    <property type="entry name" value="RlpA-like domain"/>
    <property type="match status" value="1"/>
</dbReference>
<dbReference type="OrthoDB" id="406505at2759"/>
<dbReference type="InterPro" id="IPR051477">
    <property type="entry name" value="Expansin_CellWall"/>
</dbReference>
<proteinExistence type="predicted"/>
<feature type="signal peptide" evidence="2">
    <location>
        <begin position="1"/>
        <end position="24"/>
    </location>
</feature>
<evidence type="ECO:0008006" key="5">
    <source>
        <dbReference type="Google" id="ProtNLM"/>
    </source>
</evidence>
<dbReference type="CDD" id="cd22191">
    <property type="entry name" value="DPBB_RlpA_EXP_N-like"/>
    <property type="match status" value="1"/>
</dbReference>
<evidence type="ECO:0000313" key="4">
    <source>
        <dbReference type="Proteomes" id="UP000245383"/>
    </source>
</evidence>
<keyword evidence="4" id="KW-1185">Reference proteome</keyword>
<keyword evidence="1 2" id="KW-0732">Signal</keyword>
<comment type="caution">
    <text evidence="3">The sequence shown here is derived from an EMBL/GenBank/DDBJ whole genome shotgun (WGS) entry which is preliminary data.</text>
</comment>
<gene>
    <name evidence="3" type="ORF">BB561_005839</name>
</gene>
<feature type="chain" id="PRO_5015661837" description="RlpA-like protein double-psi beta-barrel domain-containing protein" evidence="2">
    <location>
        <begin position="25"/>
        <end position="201"/>
    </location>
</feature>
<evidence type="ECO:0000256" key="2">
    <source>
        <dbReference type="SAM" id="SignalP"/>
    </source>
</evidence>